<dbReference type="AlphaFoldDB" id="A0AAE3ENN6"/>
<dbReference type="InterPro" id="IPR000182">
    <property type="entry name" value="GNAT_dom"/>
</dbReference>
<dbReference type="Pfam" id="PF00583">
    <property type="entry name" value="Acetyltransf_1"/>
    <property type="match status" value="1"/>
</dbReference>
<evidence type="ECO:0000256" key="2">
    <source>
        <dbReference type="ARBA" id="ARBA00023315"/>
    </source>
</evidence>
<dbReference type="EMBL" id="JAKKDU010000007">
    <property type="protein sequence ID" value="MCF7568218.1"/>
    <property type="molecule type" value="Genomic_DNA"/>
</dbReference>
<protein>
    <submittedName>
        <fullName evidence="4">GNAT family N-acetyltransferase</fullName>
    </submittedName>
</protein>
<name>A0AAE3ENN6_9FLAO</name>
<evidence type="ECO:0000313" key="5">
    <source>
        <dbReference type="Proteomes" id="UP001199795"/>
    </source>
</evidence>
<sequence>MLKLVRTDFNNTDFASLVKKLNFYLKTVDGDDHDFYNQYNNIDILKYVVVAYYKNVPVGCGAFKKFDKNSAEIKRMYTNSNYRNEGVASKILNELEIWSKEIGYNTCVLETGKKQTEAIQFYKKNNYTIIPNFYPYKNMANSLCFKKEIM</sequence>
<gene>
    <name evidence="4" type="ORF">L3X37_07555</name>
</gene>
<organism evidence="4 5">
    <name type="scientific">Wocania arenilitoris</name>
    <dbReference type="NCBI Taxonomy" id="2044858"/>
    <lineage>
        <taxon>Bacteria</taxon>
        <taxon>Pseudomonadati</taxon>
        <taxon>Bacteroidota</taxon>
        <taxon>Flavobacteriia</taxon>
        <taxon>Flavobacteriales</taxon>
        <taxon>Flavobacteriaceae</taxon>
        <taxon>Wocania</taxon>
    </lineage>
</organism>
<dbReference type="PROSITE" id="PS51186">
    <property type="entry name" value="GNAT"/>
    <property type="match status" value="1"/>
</dbReference>
<dbReference type="CDD" id="cd04301">
    <property type="entry name" value="NAT_SF"/>
    <property type="match status" value="1"/>
</dbReference>
<comment type="caution">
    <text evidence="4">The sequence shown here is derived from an EMBL/GenBank/DDBJ whole genome shotgun (WGS) entry which is preliminary data.</text>
</comment>
<keyword evidence="1" id="KW-0808">Transferase</keyword>
<dbReference type="InterPro" id="IPR016181">
    <property type="entry name" value="Acyl_CoA_acyltransferase"/>
</dbReference>
<proteinExistence type="predicted"/>
<dbReference type="Gene3D" id="3.40.630.30">
    <property type="match status" value="1"/>
</dbReference>
<accession>A0AAE3ENN6</accession>
<keyword evidence="5" id="KW-1185">Reference proteome</keyword>
<evidence type="ECO:0000256" key="1">
    <source>
        <dbReference type="ARBA" id="ARBA00022679"/>
    </source>
</evidence>
<dbReference type="Proteomes" id="UP001199795">
    <property type="component" value="Unassembled WGS sequence"/>
</dbReference>
<dbReference type="PANTHER" id="PTHR43877">
    <property type="entry name" value="AMINOALKYLPHOSPHONATE N-ACETYLTRANSFERASE-RELATED-RELATED"/>
    <property type="match status" value="1"/>
</dbReference>
<reference evidence="4" key="1">
    <citation type="submission" date="2022-01" db="EMBL/GenBank/DDBJ databases">
        <title>Draft genome sequence of Sabulilitoribacter arenilitoris KCTC 52401.</title>
        <authorList>
            <person name="Oh J.-S."/>
        </authorList>
    </citation>
    <scope>NUCLEOTIDE SEQUENCE</scope>
    <source>
        <strain evidence="4">HMF6543</strain>
    </source>
</reference>
<dbReference type="GO" id="GO:0016747">
    <property type="term" value="F:acyltransferase activity, transferring groups other than amino-acyl groups"/>
    <property type="evidence" value="ECO:0007669"/>
    <property type="project" value="InterPro"/>
</dbReference>
<dbReference type="SUPFAM" id="SSF55729">
    <property type="entry name" value="Acyl-CoA N-acyltransferases (Nat)"/>
    <property type="match status" value="1"/>
</dbReference>
<evidence type="ECO:0000259" key="3">
    <source>
        <dbReference type="PROSITE" id="PS51186"/>
    </source>
</evidence>
<keyword evidence="2" id="KW-0012">Acyltransferase</keyword>
<evidence type="ECO:0000313" key="4">
    <source>
        <dbReference type="EMBL" id="MCF7568218.1"/>
    </source>
</evidence>
<dbReference type="InterPro" id="IPR050832">
    <property type="entry name" value="Bact_Acetyltransf"/>
</dbReference>
<feature type="domain" description="N-acetyltransferase" evidence="3">
    <location>
        <begin position="7"/>
        <end position="150"/>
    </location>
</feature>
<dbReference type="RefSeq" id="WP_237239562.1">
    <property type="nucleotide sequence ID" value="NZ_JAKKDU010000007.1"/>
</dbReference>
<dbReference type="PANTHER" id="PTHR43877:SF2">
    <property type="entry name" value="AMINOALKYLPHOSPHONATE N-ACETYLTRANSFERASE-RELATED"/>
    <property type="match status" value="1"/>
</dbReference>